<reference evidence="1 2" key="1">
    <citation type="journal article" date="2015" name="Genome Biol.">
        <title>Comparative genomics of Steinernema reveals deeply conserved gene regulatory networks.</title>
        <authorList>
            <person name="Dillman A.R."/>
            <person name="Macchietto M."/>
            <person name="Porter C.F."/>
            <person name="Rogers A."/>
            <person name="Williams B."/>
            <person name="Antoshechkin I."/>
            <person name="Lee M.M."/>
            <person name="Goodwin Z."/>
            <person name="Lu X."/>
            <person name="Lewis E.E."/>
            <person name="Goodrich-Blair H."/>
            <person name="Stock S.P."/>
            <person name="Adams B.J."/>
            <person name="Sternberg P.W."/>
            <person name="Mortazavi A."/>
        </authorList>
    </citation>
    <scope>NUCLEOTIDE SEQUENCE [LARGE SCALE GENOMIC DNA]</scope>
    <source>
        <strain evidence="1 2">ALL</strain>
    </source>
</reference>
<accession>A0A4V6A4Y1</accession>
<protein>
    <submittedName>
        <fullName evidence="1">Uncharacterized protein</fullName>
    </submittedName>
</protein>
<dbReference type="AlphaFoldDB" id="A0A4V6A4Y1"/>
<gene>
    <name evidence="1" type="ORF">L596_012916</name>
</gene>
<proteinExistence type="predicted"/>
<evidence type="ECO:0000313" key="1">
    <source>
        <dbReference type="EMBL" id="TKR88715.1"/>
    </source>
</evidence>
<dbReference type="EMBL" id="AZBU02000003">
    <property type="protein sequence ID" value="TKR88715.1"/>
    <property type="molecule type" value="Genomic_DNA"/>
</dbReference>
<dbReference type="Proteomes" id="UP000298663">
    <property type="component" value="Unassembled WGS sequence"/>
</dbReference>
<keyword evidence="2" id="KW-1185">Reference proteome</keyword>
<evidence type="ECO:0000313" key="2">
    <source>
        <dbReference type="Proteomes" id="UP000298663"/>
    </source>
</evidence>
<organism evidence="1 2">
    <name type="scientific">Steinernema carpocapsae</name>
    <name type="common">Entomopathogenic nematode</name>
    <dbReference type="NCBI Taxonomy" id="34508"/>
    <lineage>
        <taxon>Eukaryota</taxon>
        <taxon>Metazoa</taxon>
        <taxon>Ecdysozoa</taxon>
        <taxon>Nematoda</taxon>
        <taxon>Chromadorea</taxon>
        <taxon>Rhabditida</taxon>
        <taxon>Tylenchina</taxon>
        <taxon>Panagrolaimomorpha</taxon>
        <taxon>Strongyloidoidea</taxon>
        <taxon>Steinernematidae</taxon>
        <taxon>Steinernema</taxon>
    </lineage>
</organism>
<reference evidence="1 2" key="2">
    <citation type="journal article" date="2019" name="G3 (Bethesda)">
        <title>Hybrid Assembly of the Genome of the Entomopathogenic Nematode Steinernema carpocapsae Identifies the X-Chromosome.</title>
        <authorList>
            <person name="Serra L."/>
            <person name="Macchietto M."/>
            <person name="Macias-Munoz A."/>
            <person name="McGill C.J."/>
            <person name="Rodriguez I.M."/>
            <person name="Rodriguez B."/>
            <person name="Murad R."/>
            <person name="Mortazavi A."/>
        </authorList>
    </citation>
    <scope>NUCLEOTIDE SEQUENCE [LARGE SCALE GENOMIC DNA]</scope>
    <source>
        <strain evidence="1 2">ALL</strain>
    </source>
</reference>
<comment type="caution">
    <text evidence="1">The sequence shown here is derived from an EMBL/GenBank/DDBJ whole genome shotgun (WGS) entry which is preliminary data.</text>
</comment>
<sequence>MFIQVAFSKVTGIAFPISKALASLHPNEVKSDKTLESSFYMAAFQCSRLPRFVLPKSVFLLKHSLRKQEFEILNCNMNRAANKKTPDLLWEQNNSKRGFKACPCFSKLSGSRDNEYKVKLYALFRT</sequence>
<name>A0A4V6A4Y1_STECR</name>